<evidence type="ECO:0000313" key="3">
    <source>
        <dbReference type="Proteomes" id="UP001172101"/>
    </source>
</evidence>
<comment type="caution">
    <text evidence="2">The sequence shown here is derived from an EMBL/GenBank/DDBJ whole genome shotgun (WGS) entry which is preliminary data.</text>
</comment>
<dbReference type="RefSeq" id="XP_060292116.1">
    <property type="nucleotide sequence ID" value="XM_060440509.1"/>
</dbReference>
<proteinExistence type="predicted"/>
<dbReference type="Proteomes" id="UP001172101">
    <property type="component" value="Unassembled WGS sequence"/>
</dbReference>
<dbReference type="AlphaFoldDB" id="A0AA40A0I1"/>
<dbReference type="GeneID" id="85323779"/>
<evidence type="ECO:0000256" key="1">
    <source>
        <dbReference type="SAM" id="MobiDB-lite"/>
    </source>
</evidence>
<evidence type="ECO:0000313" key="2">
    <source>
        <dbReference type="EMBL" id="KAK0707022.1"/>
    </source>
</evidence>
<sequence>MYSTQDASTLRTRRLNGLYNVRTAPSTPGTNAQTISDWQQQQALHQLQQFTPSSLHPGSPYQGGDNHYPYYSQGTGPPPSDHSRIGSPVMRQSRDGAAPTRSTHGSWQPPVEIGVMTDPPVEMDSSPVPSPQGRLQQLRHRLGRHGLFPKQIIPSAVDANPGSNLVCIFTHMPDFKDIVVAALPEIMNILKMASVSEMAFEHNIPTRYHNNTWFTSSFRNDARILARASELHDALVAELQAFIPDGDFITQCLF</sequence>
<keyword evidence="3" id="KW-1185">Reference proteome</keyword>
<name>A0AA40A0I1_9PEZI</name>
<organism evidence="2 3">
    <name type="scientific">Lasiosphaeria miniovina</name>
    <dbReference type="NCBI Taxonomy" id="1954250"/>
    <lineage>
        <taxon>Eukaryota</taxon>
        <taxon>Fungi</taxon>
        <taxon>Dikarya</taxon>
        <taxon>Ascomycota</taxon>
        <taxon>Pezizomycotina</taxon>
        <taxon>Sordariomycetes</taxon>
        <taxon>Sordariomycetidae</taxon>
        <taxon>Sordariales</taxon>
        <taxon>Lasiosphaeriaceae</taxon>
        <taxon>Lasiosphaeria</taxon>
    </lineage>
</organism>
<accession>A0AA40A0I1</accession>
<dbReference type="EMBL" id="JAUIRO010000007">
    <property type="protein sequence ID" value="KAK0707022.1"/>
    <property type="molecule type" value="Genomic_DNA"/>
</dbReference>
<protein>
    <submittedName>
        <fullName evidence="2">Uncharacterized protein</fullName>
    </submittedName>
</protein>
<reference evidence="2" key="1">
    <citation type="submission" date="2023-06" db="EMBL/GenBank/DDBJ databases">
        <title>Genome-scale phylogeny and comparative genomics of the fungal order Sordariales.</title>
        <authorList>
            <consortium name="Lawrence Berkeley National Laboratory"/>
            <person name="Hensen N."/>
            <person name="Bonometti L."/>
            <person name="Westerberg I."/>
            <person name="Brannstrom I.O."/>
            <person name="Guillou S."/>
            <person name="Cros-Aarteil S."/>
            <person name="Calhoun S."/>
            <person name="Haridas S."/>
            <person name="Kuo A."/>
            <person name="Mondo S."/>
            <person name="Pangilinan J."/>
            <person name="Riley R."/>
            <person name="LaButti K."/>
            <person name="Andreopoulos B."/>
            <person name="Lipzen A."/>
            <person name="Chen C."/>
            <person name="Yanf M."/>
            <person name="Daum C."/>
            <person name="Ng V."/>
            <person name="Clum A."/>
            <person name="Steindorff A."/>
            <person name="Ohm R."/>
            <person name="Martin F."/>
            <person name="Silar P."/>
            <person name="Natvig D."/>
            <person name="Lalanne C."/>
            <person name="Gautier V."/>
            <person name="Ament-velasquez S.L."/>
            <person name="Kruys A."/>
            <person name="Hutchinson M.I."/>
            <person name="Powell A.J."/>
            <person name="Barry K."/>
            <person name="Miller A.N."/>
            <person name="Grigoriev I.V."/>
            <person name="Debuchy R."/>
            <person name="Gladieux P."/>
            <person name="Thoren M.H."/>
            <person name="Johannesson H."/>
        </authorList>
    </citation>
    <scope>NUCLEOTIDE SEQUENCE</scope>
    <source>
        <strain evidence="2">SMH2392-1A</strain>
    </source>
</reference>
<feature type="region of interest" description="Disordered" evidence="1">
    <location>
        <begin position="51"/>
        <end position="112"/>
    </location>
</feature>
<gene>
    <name evidence="2" type="ORF">B0T26DRAFT_680604</name>
</gene>